<sequence>MRLTCCSFYSIRFTQQPSGTGHQFCVLYPSE</sequence>
<dbReference type="EMBL" id="GBRH01186385">
    <property type="protein sequence ID" value="JAE11511.1"/>
    <property type="molecule type" value="Transcribed_RNA"/>
</dbReference>
<protein>
    <submittedName>
        <fullName evidence="1">Uncharacterized protein</fullName>
    </submittedName>
</protein>
<proteinExistence type="predicted"/>
<reference evidence="1" key="2">
    <citation type="journal article" date="2015" name="Data Brief">
        <title>Shoot transcriptome of the giant reed, Arundo donax.</title>
        <authorList>
            <person name="Barrero R.A."/>
            <person name="Guerrero F.D."/>
            <person name="Moolhuijzen P."/>
            <person name="Goolsby J.A."/>
            <person name="Tidwell J."/>
            <person name="Bellgard S.E."/>
            <person name="Bellgard M.I."/>
        </authorList>
    </citation>
    <scope>NUCLEOTIDE SEQUENCE</scope>
    <source>
        <tissue evidence="1">Shoot tissue taken approximately 20 cm above the soil surface</tissue>
    </source>
</reference>
<evidence type="ECO:0000313" key="1">
    <source>
        <dbReference type="EMBL" id="JAE11511.1"/>
    </source>
</evidence>
<reference evidence="1" key="1">
    <citation type="submission" date="2014-09" db="EMBL/GenBank/DDBJ databases">
        <authorList>
            <person name="Magalhaes I.L.F."/>
            <person name="Oliveira U."/>
            <person name="Santos F.R."/>
            <person name="Vidigal T.H.D.A."/>
            <person name="Brescovit A.D."/>
            <person name="Santos A.J."/>
        </authorList>
    </citation>
    <scope>NUCLEOTIDE SEQUENCE</scope>
    <source>
        <tissue evidence="1">Shoot tissue taken approximately 20 cm above the soil surface</tissue>
    </source>
</reference>
<name>A0A0A9FMQ1_ARUDO</name>
<organism evidence="1">
    <name type="scientific">Arundo donax</name>
    <name type="common">Giant reed</name>
    <name type="synonym">Donax arundinaceus</name>
    <dbReference type="NCBI Taxonomy" id="35708"/>
    <lineage>
        <taxon>Eukaryota</taxon>
        <taxon>Viridiplantae</taxon>
        <taxon>Streptophyta</taxon>
        <taxon>Embryophyta</taxon>
        <taxon>Tracheophyta</taxon>
        <taxon>Spermatophyta</taxon>
        <taxon>Magnoliopsida</taxon>
        <taxon>Liliopsida</taxon>
        <taxon>Poales</taxon>
        <taxon>Poaceae</taxon>
        <taxon>PACMAD clade</taxon>
        <taxon>Arundinoideae</taxon>
        <taxon>Arundineae</taxon>
        <taxon>Arundo</taxon>
    </lineage>
</organism>
<accession>A0A0A9FMQ1</accession>
<dbReference type="AlphaFoldDB" id="A0A0A9FMQ1"/>